<dbReference type="AlphaFoldDB" id="A0A0A9GYC4"/>
<dbReference type="EMBL" id="GBRH01169352">
    <property type="protein sequence ID" value="JAE28544.1"/>
    <property type="molecule type" value="Transcribed_RNA"/>
</dbReference>
<reference evidence="1" key="2">
    <citation type="journal article" date="2015" name="Data Brief">
        <title>Shoot transcriptome of the giant reed, Arundo donax.</title>
        <authorList>
            <person name="Barrero R.A."/>
            <person name="Guerrero F.D."/>
            <person name="Moolhuijzen P."/>
            <person name="Goolsby J.A."/>
            <person name="Tidwell J."/>
            <person name="Bellgard S.E."/>
            <person name="Bellgard M.I."/>
        </authorList>
    </citation>
    <scope>NUCLEOTIDE SEQUENCE</scope>
    <source>
        <tissue evidence="1">Shoot tissue taken approximately 20 cm above the soil surface</tissue>
    </source>
</reference>
<name>A0A0A9GYC4_ARUDO</name>
<reference evidence="1" key="1">
    <citation type="submission" date="2014-09" db="EMBL/GenBank/DDBJ databases">
        <authorList>
            <person name="Magalhaes I.L.F."/>
            <person name="Oliveira U."/>
            <person name="Santos F.R."/>
            <person name="Vidigal T.H.D.A."/>
            <person name="Brescovit A.D."/>
            <person name="Santos A.J."/>
        </authorList>
    </citation>
    <scope>NUCLEOTIDE SEQUENCE</scope>
    <source>
        <tissue evidence="1">Shoot tissue taken approximately 20 cm above the soil surface</tissue>
    </source>
</reference>
<organism evidence="1">
    <name type="scientific">Arundo donax</name>
    <name type="common">Giant reed</name>
    <name type="synonym">Donax arundinaceus</name>
    <dbReference type="NCBI Taxonomy" id="35708"/>
    <lineage>
        <taxon>Eukaryota</taxon>
        <taxon>Viridiplantae</taxon>
        <taxon>Streptophyta</taxon>
        <taxon>Embryophyta</taxon>
        <taxon>Tracheophyta</taxon>
        <taxon>Spermatophyta</taxon>
        <taxon>Magnoliopsida</taxon>
        <taxon>Liliopsida</taxon>
        <taxon>Poales</taxon>
        <taxon>Poaceae</taxon>
        <taxon>PACMAD clade</taxon>
        <taxon>Arundinoideae</taxon>
        <taxon>Arundineae</taxon>
        <taxon>Arundo</taxon>
    </lineage>
</organism>
<proteinExistence type="predicted"/>
<accession>A0A0A9GYC4</accession>
<protein>
    <submittedName>
        <fullName evidence="1">Uncharacterized protein</fullName>
    </submittedName>
</protein>
<sequence length="17" mass="1824">MILTGVEVSNHILLLTA</sequence>
<evidence type="ECO:0000313" key="1">
    <source>
        <dbReference type="EMBL" id="JAE28544.1"/>
    </source>
</evidence>